<evidence type="ECO:0000256" key="2">
    <source>
        <dbReference type="SAM" id="MobiDB-lite"/>
    </source>
</evidence>
<evidence type="ECO:0000256" key="1">
    <source>
        <dbReference type="SAM" id="Coils"/>
    </source>
</evidence>
<dbReference type="Proteomes" id="UP001044222">
    <property type="component" value="Chromosome 17"/>
</dbReference>
<feature type="compositionally biased region" description="Low complexity" evidence="2">
    <location>
        <begin position="131"/>
        <end position="147"/>
    </location>
</feature>
<comment type="caution">
    <text evidence="3">The sequence shown here is derived from an EMBL/GenBank/DDBJ whole genome shotgun (WGS) entry which is preliminary data.</text>
</comment>
<reference evidence="3" key="1">
    <citation type="submission" date="2021-01" db="EMBL/GenBank/DDBJ databases">
        <title>A chromosome-scale assembly of European eel, Anguilla anguilla.</title>
        <authorList>
            <person name="Henkel C."/>
            <person name="Jong-Raadsen S.A."/>
            <person name="Dufour S."/>
            <person name="Weltzien F.-A."/>
            <person name="Palstra A.P."/>
            <person name="Pelster B."/>
            <person name="Spaink H.P."/>
            <person name="Van Den Thillart G.E."/>
            <person name="Jansen H."/>
            <person name="Zahm M."/>
            <person name="Klopp C."/>
            <person name="Cedric C."/>
            <person name="Louis A."/>
            <person name="Berthelot C."/>
            <person name="Parey E."/>
            <person name="Roest Crollius H."/>
            <person name="Montfort J."/>
            <person name="Robinson-Rechavi M."/>
            <person name="Bucao C."/>
            <person name="Bouchez O."/>
            <person name="Gislard M."/>
            <person name="Lluch J."/>
            <person name="Milhes M."/>
            <person name="Lampietro C."/>
            <person name="Lopez Roques C."/>
            <person name="Donnadieu C."/>
            <person name="Braasch I."/>
            <person name="Desvignes T."/>
            <person name="Postlethwait J."/>
            <person name="Bobe J."/>
            <person name="Guiguen Y."/>
            <person name="Dirks R."/>
        </authorList>
    </citation>
    <scope>NUCLEOTIDE SEQUENCE</scope>
    <source>
        <strain evidence="3">Tag_6206</strain>
        <tissue evidence="3">Liver</tissue>
    </source>
</reference>
<proteinExistence type="predicted"/>
<keyword evidence="1" id="KW-0175">Coiled coil</keyword>
<feature type="compositionally biased region" description="Basic and acidic residues" evidence="2">
    <location>
        <begin position="69"/>
        <end position="78"/>
    </location>
</feature>
<keyword evidence="4" id="KW-1185">Reference proteome</keyword>
<feature type="compositionally biased region" description="Pro residues" evidence="2">
    <location>
        <begin position="148"/>
        <end position="160"/>
    </location>
</feature>
<accession>A0A9D3LLQ7</accession>
<feature type="compositionally biased region" description="Polar residues" evidence="2">
    <location>
        <begin position="36"/>
        <end position="52"/>
    </location>
</feature>
<name>A0A9D3LLQ7_ANGAN</name>
<sequence length="193" mass="21500">MGGREAPGLAQRDGECHAGAARAARDRAVAVDTWDPETQTPSAASQSLTETRPPTGGADETAQVRHGGRPAERGEERGLLRQEQLALEEEKGALLLLQQKLDQENRQIQILQRQQHHHHDHRHQRLHHQTQTHTTTQAAVTAPLPTTTRPPPPTRPPPIPVTARTPARKAPPKRRMRKNRNRISKAAMRAMLM</sequence>
<feature type="region of interest" description="Disordered" evidence="2">
    <location>
        <begin position="1"/>
        <end position="78"/>
    </location>
</feature>
<feature type="compositionally biased region" description="Basic residues" evidence="2">
    <location>
        <begin position="166"/>
        <end position="183"/>
    </location>
</feature>
<protein>
    <submittedName>
        <fullName evidence="3">Uncharacterized protein</fullName>
    </submittedName>
</protein>
<organism evidence="3 4">
    <name type="scientific">Anguilla anguilla</name>
    <name type="common">European freshwater eel</name>
    <name type="synonym">Muraena anguilla</name>
    <dbReference type="NCBI Taxonomy" id="7936"/>
    <lineage>
        <taxon>Eukaryota</taxon>
        <taxon>Metazoa</taxon>
        <taxon>Chordata</taxon>
        <taxon>Craniata</taxon>
        <taxon>Vertebrata</taxon>
        <taxon>Euteleostomi</taxon>
        <taxon>Actinopterygii</taxon>
        <taxon>Neopterygii</taxon>
        <taxon>Teleostei</taxon>
        <taxon>Anguilliformes</taxon>
        <taxon>Anguillidae</taxon>
        <taxon>Anguilla</taxon>
    </lineage>
</organism>
<gene>
    <name evidence="3" type="ORF">ANANG_G00292040</name>
</gene>
<feature type="coiled-coil region" evidence="1">
    <location>
        <begin position="87"/>
        <end position="114"/>
    </location>
</feature>
<feature type="region of interest" description="Disordered" evidence="2">
    <location>
        <begin position="127"/>
        <end position="193"/>
    </location>
</feature>
<dbReference type="AlphaFoldDB" id="A0A9D3LLQ7"/>
<evidence type="ECO:0000313" key="3">
    <source>
        <dbReference type="EMBL" id="KAG5832522.1"/>
    </source>
</evidence>
<evidence type="ECO:0000313" key="4">
    <source>
        <dbReference type="Proteomes" id="UP001044222"/>
    </source>
</evidence>
<dbReference type="EMBL" id="JAFIRN010000017">
    <property type="protein sequence ID" value="KAG5832522.1"/>
    <property type="molecule type" value="Genomic_DNA"/>
</dbReference>